<dbReference type="KEGG" id="mic:Mic7113_0980"/>
<name>K9WBG6_9CYAN</name>
<keyword evidence="2" id="KW-0732">Signal</keyword>
<dbReference type="Proteomes" id="UP000010471">
    <property type="component" value="Chromosome"/>
</dbReference>
<dbReference type="EMBL" id="CP003630">
    <property type="protein sequence ID" value="AFZ16877.1"/>
    <property type="molecule type" value="Genomic_DNA"/>
</dbReference>
<organism evidence="3 4">
    <name type="scientific">Allocoleopsis franciscana PCC 7113</name>
    <dbReference type="NCBI Taxonomy" id="1173027"/>
    <lineage>
        <taxon>Bacteria</taxon>
        <taxon>Bacillati</taxon>
        <taxon>Cyanobacteriota</taxon>
        <taxon>Cyanophyceae</taxon>
        <taxon>Coleofasciculales</taxon>
        <taxon>Coleofasciculaceae</taxon>
        <taxon>Allocoleopsis</taxon>
        <taxon>Allocoleopsis franciscana</taxon>
    </lineage>
</organism>
<dbReference type="HOGENOM" id="CLU_2207000_0_0_3"/>
<dbReference type="OrthoDB" id="529443at2"/>
<feature type="region of interest" description="Disordered" evidence="1">
    <location>
        <begin position="77"/>
        <end position="107"/>
    </location>
</feature>
<dbReference type="AlphaFoldDB" id="K9WBG6"/>
<evidence type="ECO:0000256" key="2">
    <source>
        <dbReference type="SAM" id="SignalP"/>
    </source>
</evidence>
<keyword evidence="4" id="KW-1185">Reference proteome</keyword>
<feature type="chain" id="PRO_5003937299" evidence="2">
    <location>
        <begin position="23"/>
        <end position="107"/>
    </location>
</feature>
<feature type="signal peptide" evidence="2">
    <location>
        <begin position="1"/>
        <end position="22"/>
    </location>
</feature>
<dbReference type="RefSeq" id="WP_015181037.1">
    <property type="nucleotide sequence ID" value="NC_019738.1"/>
</dbReference>
<protein>
    <submittedName>
        <fullName evidence="3">Uncharacterized protein</fullName>
    </submittedName>
</protein>
<reference evidence="3 4" key="1">
    <citation type="submission" date="2012-06" db="EMBL/GenBank/DDBJ databases">
        <title>Finished chromosome of genome of Microcoleus sp. PCC 7113.</title>
        <authorList>
            <consortium name="US DOE Joint Genome Institute"/>
            <person name="Gugger M."/>
            <person name="Coursin T."/>
            <person name="Rippka R."/>
            <person name="Tandeau De Marsac N."/>
            <person name="Huntemann M."/>
            <person name="Wei C.-L."/>
            <person name="Han J."/>
            <person name="Detter J.C."/>
            <person name="Han C."/>
            <person name="Tapia R."/>
            <person name="Chen A."/>
            <person name="Kyrpides N."/>
            <person name="Mavromatis K."/>
            <person name="Markowitz V."/>
            <person name="Szeto E."/>
            <person name="Ivanova N."/>
            <person name="Pagani I."/>
            <person name="Pati A."/>
            <person name="Goodwin L."/>
            <person name="Nordberg H.P."/>
            <person name="Cantor M.N."/>
            <person name="Hua S.X."/>
            <person name="Woyke T."/>
            <person name="Kerfeld C.A."/>
        </authorList>
    </citation>
    <scope>NUCLEOTIDE SEQUENCE [LARGE SCALE GENOMIC DNA]</scope>
    <source>
        <strain evidence="3 4">PCC 7113</strain>
    </source>
</reference>
<dbReference type="STRING" id="1173027.Mic7113_0980"/>
<accession>K9WBG6</accession>
<evidence type="ECO:0000256" key="1">
    <source>
        <dbReference type="SAM" id="MobiDB-lite"/>
    </source>
</evidence>
<sequence length="107" mass="12077">MLRSKFFLVSLSALLISTPAVAAETLNSQLVKAVCRQEWWRAIRVVDRMAVVSEPQYRKPLRAYRNRLVRIARSGAPAMSPDCARDGLPRSGIPNIQLMPSEFRPPE</sequence>
<evidence type="ECO:0000313" key="4">
    <source>
        <dbReference type="Proteomes" id="UP000010471"/>
    </source>
</evidence>
<gene>
    <name evidence="3" type="ORF">Mic7113_0980</name>
</gene>
<evidence type="ECO:0000313" key="3">
    <source>
        <dbReference type="EMBL" id="AFZ16877.1"/>
    </source>
</evidence>
<proteinExistence type="predicted"/>